<dbReference type="InterPro" id="IPR018841">
    <property type="entry name" value="DUF2442"/>
</dbReference>
<evidence type="ECO:0000313" key="2">
    <source>
        <dbReference type="Proteomes" id="UP000179344"/>
    </source>
</evidence>
<dbReference type="Pfam" id="PF10387">
    <property type="entry name" value="DUF2442"/>
    <property type="match status" value="1"/>
</dbReference>
<proteinExistence type="predicted"/>
<dbReference type="Proteomes" id="UP000179344">
    <property type="component" value="Unassembled WGS sequence"/>
</dbReference>
<dbReference type="InterPro" id="IPR036782">
    <property type="entry name" value="NE0471-like_N"/>
</dbReference>
<organism evidence="1 2">
    <name type="scientific">Candidatus Muproteobacteria bacterium RBG_16_65_31</name>
    <dbReference type="NCBI Taxonomy" id="1817759"/>
    <lineage>
        <taxon>Bacteria</taxon>
        <taxon>Pseudomonadati</taxon>
        <taxon>Pseudomonadota</taxon>
        <taxon>Candidatus Muproteobacteria</taxon>
    </lineage>
</organism>
<dbReference type="Gene3D" id="3.30.2020.10">
    <property type="entry name" value="NE0471-like N-terminal domain"/>
    <property type="match status" value="1"/>
</dbReference>
<name>A0A1F6TAC0_9PROT</name>
<evidence type="ECO:0000313" key="1">
    <source>
        <dbReference type="EMBL" id="OGI42016.1"/>
    </source>
</evidence>
<accession>A0A1F6TAC0</accession>
<protein>
    <recommendedName>
        <fullName evidence="3">DUF2442 domain-containing protein</fullName>
    </recommendedName>
</protein>
<gene>
    <name evidence="1" type="ORF">A2V92_06990</name>
</gene>
<evidence type="ECO:0008006" key="3">
    <source>
        <dbReference type="Google" id="ProtNLM"/>
    </source>
</evidence>
<sequence>MTPSAPWRVTDVQPLPDYRLKVRFRDKTEGIVDLSRLVTGEGAGVFAALRDPALFAQVRVECGAVTWPGGLDLAPDAMHEVIRQRGEWVPD</sequence>
<reference evidence="1 2" key="1">
    <citation type="journal article" date="2016" name="Nat. Commun.">
        <title>Thousands of microbial genomes shed light on interconnected biogeochemical processes in an aquifer system.</title>
        <authorList>
            <person name="Anantharaman K."/>
            <person name="Brown C.T."/>
            <person name="Hug L.A."/>
            <person name="Sharon I."/>
            <person name="Castelle C.J."/>
            <person name="Probst A.J."/>
            <person name="Thomas B.C."/>
            <person name="Singh A."/>
            <person name="Wilkins M.J."/>
            <person name="Karaoz U."/>
            <person name="Brodie E.L."/>
            <person name="Williams K.H."/>
            <person name="Hubbard S.S."/>
            <person name="Banfield J.F."/>
        </authorList>
    </citation>
    <scope>NUCLEOTIDE SEQUENCE [LARGE SCALE GENOMIC DNA]</scope>
</reference>
<dbReference type="SUPFAM" id="SSF143880">
    <property type="entry name" value="NE0471 N-terminal domain-like"/>
    <property type="match status" value="1"/>
</dbReference>
<comment type="caution">
    <text evidence="1">The sequence shown here is derived from an EMBL/GenBank/DDBJ whole genome shotgun (WGS) entry which is preliminary data.</text>
</comment>
<dbReference type="AlphaFoldDB" id="A0A1F6TAC0"/>
<dbReference type="EMBL" id="MFST01000164">
    <property type="protein sequence ID" value="OGI42016.1"/>
    <property type="molecule type" value="Genomic_DNA"/>
</dbReference>